<protein>
    <submittedName>
        <fullName evidence="3">AAA family ATPase</fullName>
    </submittedName>
</protein>
<accession>A0AAW4MRC1</accession>
<dbReference type="Pfam" id="PF13558">
    <property type="entry name" value="SbcC_Walker_B"/>
    <property type="match status" value="1"/>
</dbReference>
<evidence type="ECO:0000259" key="2">
    <source>
        <dbReference type="Pfam" id="PF13476"/>
    </source>
</evidence>
<evidence type="ECO:0000313" key="5">
    <source>
        <dbReference type="Proteomes" id="UP001196408"/>
    </source>
</evidence>
<evidence type="ECO:0000256" key="1">
    <source>
        <dbReference type="SAM" id="Coils"/>
    </source>
</evidence>
<dbReference type="GO" id="GO:0016887">
    <property type="term" value="F:ATP hydrolysis activity"/>
    <property type="evidence" value="ECO:0007669"/>
    <property type="project" value="InterPro"/>
</dbReference>
<dbReference type="PROSITE" id="PS00675">
    <property type="entry name" value="SIGMA54_INTERACT_1"/>
    <property type="match status" value="1"/>
</dbReference>
<organism evidence="3 5">
    <name type="scientific">Catenibacterium mitsuokai</name>
    <dbReference type="NCBI Taxonomy" id="100886"/>
    <lineage>
        <taxon>Bacteria</taxon>
        <taxon>Bacillati</taxon>
        <taxon>Bacillota</taxon>
        <taxon>Erysipelotrichia</taxon>
        <taxon>Erysipelotrichales</taxon>
        <taxon>Coprobacillaceae</taxon>
        <taxon>Catenibacterium</taxon>
    </lineage>
</organism>
<dbReference type="InterPro" id="IPR025662">
    <property type="entry name" value="Sigma_54_int_dom_ATP-bd_1"/>
</dbReference>
<gene>
    <name evidence="3" type="ORF">KSV97_06075</name>
    <name evidence="4" type="ORF">KSW06_06025</name>
</gene>
<keyword evidence="1" id="KW-0175">Coiled coil</keyword>
<evidence type="ECO:0000313" key="6">
    <source>
        <dbReference type="Proteomes" id="UP001197492"/>
    </source>
</evidence>
<comment type="caution">
    <text evidence="3">The sequence shown here is derived from an EMBL/GenBank/DDBJ whole genome shotgun (WGS) entry which is preliminary data.</text>
</comment>
<dbReference type="RefSeq" id="WP_217747622.1">
    <property type="nucleotide sequence ID" value="NZ_JAHOEB010000029.1"/>
</dbReference>
<dbReference type="Proteomes" id="UP001196408">
    <property type="component" value="Unassembled WGS sequence"/>
</dbReference>
<dbReference type="PANTHER" id="PTHR32114:SF2">
    <property type="entry name" value="ABC TRANSPORTER ABCH.3"/>
    <property type="match status" value="1"/>
</dbReference>
<proteinExistence type="predicted"/>
<sequence>MKPIKLVMEAFGSYASKTVIDFREPNQNLFLITGDTGAGKTTIFDAIVFALYGESSSTLNKKTGTLLQSQFASLDVKPYVELTFSQGYGDDEKIYTIHRIPQHYTYYKAGAKKGLRKEKAESGSIALMMPDGSEYPQKEANKKIIDIIHLTKEQFMQVAMIAQGEFMDVLRKSSNEKKEIFRKLFHTEIYNDIVEELNNRRKETEKSISDIKTRCMSEVGHIHVGEEHENLVFLIEAIKRGEISYLNELVDELESYCQVLEETLNKDKDALSKTNALKEEKKTNLDQAKQLLNDYQVLEEAKKQLVNLNNQKEEIENNYKLSSRIEYAYNILQAYNSYTKDQKQYTDTQNKLENELKREPELRIQYENLKEEEKTVDTKYEQSVRLYTQEYDKATKDLENRKQLSKIENSISNINKSIDNSTKQLTLLNKNKESLLLKQEKGKAELETLKDVEKEQVILESKHKEFKTKLDSYNNLVKDFQSISKKEKDLVSTQNEYTRLSTLYNQKNRIYEEANKLFLDAQAGLLARTLEEGTPCPVCGSIHHPLPASLKDGEVATKEELEKMRIEKDKAFVLLETESAKASSLNDSLNELKEKYKNDLKILSETLSSDATLNSIKEILLNEKQTLSRLVEDLNVRKSRYQILTKELETIETKLNQYEENVKSLTDDIHQYEVKLASLDSTLTQLKSQLSYASLEEAQNAISLLNKNKQEEETAYRNFKEKLNISTDIYNKCQTLITSYKESLPQLERNRDESYKTYTNLVEEYKCDSWQELTSKYQKEDIKRFNQAYMNYSKNHASVSSKIETIEKRINGQSLPELDELEKDYQDIVDIYSNQLEVVKEEEHTYLNNTESLKSLDKIVSHAKEMIHKNHQLTTLYNQLSGNVSGSRMDLETYVQRTYLERILIEANSRFYDMSAGQYELHLKNIEQAGEGKNKGLDLMVYSFVTDSEREINTLSGGESFMAALSLALGMADEIKESASGIDLDIMFIDEGFGSLDDHSRDEAVKVLMDMSEGSKLIGIISHVSELKQEIEDQLVVSKDDHGSHVKWQIS</sequence>
<dbReference type="Pfam" id="PF13476">
    <property type="entry name" value="AAA_23"/>
    <property type="match status" value="1"/>
</dbReference>
<dbReference type="PANTHER" id="PTHR32114">
    <property type="entry name" value="ABC TRANSPORTER ABCH.3"/>
    <property type="match status" value="1"/>
</dbReference>
<dbReference type="Proteomes" id="UP001197492">
    <property type="component" value="Unassembled WGS sequence"/>
</dbReference>
<dbReference type="EMBL" id="JAHOEF010000031">
    <property type="protein sequence ID" value="MBV3382790.1"/>
    <property type="molecule type" value="Genomic_DNA"/>
</dbReference>
<feature type="domain" description="Rad50/SbcC-type AAA" evidence="2">
    <location>
        <begin position="5"/>
        <end position="213"/>
    </location>
</feature>
<dbReference type="InterPro" id="IPR038729">
    <property type="entry name" value="Rad50/SbcC_AAA"/>
</dbReference>
<keyword evidence="6" id="KW-1185">Reference proteome</keyword>
<dbReference type="EMBL" id="JAHOEL010000030">
    <property type="protein sequence ID" value="MBV3392810.1"/>
    <property type="molecule type" value="Genomic_DNA"/>
</dbReference>
<feature type="coiled-coil region" evidence="1">
    <location>
        <begin position="575"/>
        <end position="722"/>
    </location>
</feature>
<dbReference type="AlphaFoldDB" id="A0AAW4MRC1"/>
<dbReference type="GO" id="GO:0006302">
    <property type="term" value="P:double-strand break repair"/>
    <property type="evidence" value="ECO:0007669"/>
    <property type="project" value="InterPro"/>
</dbReference>
<evidence type="ECO:0000313" key="3">
    <source>
        <dbReference type="EMBL" id="MBV3382790.1"/>
    </source>
</evidence>
<feature type="coiled-coil region" evidence="1">
    <location>
        <begin position="246"/>
        <end position="372"/>
    </location>
</feature>
<name>A0AAW4MRC1_9FIRM</name>
<evidence type="ECO:0000313" key="4">
    <source>
        <dbReference type="EMBL" id="MBV3392810.1"/>
    </source>
</evidence>
<reference evidence="3 6" key="1">
    <citation type="submission" date="2021-06" db="EMBL/GenBank/DDBJ databases">
        <title>Collection of gut derived symbiotic bacterial strains cultured from healthy donors.</title>
        <authorList>
            <person name="Lin H."/>
            <person name="Littmann E."/>
            <person name="Pamer E.G."/>
        </authorList>
    </citation>
    <scope>NUCLEOTIDE SEQUENCE</scope>
    <source>
        <strain evidence="4 6">MSK.21.70</strain>
        <strain evidence="3">MSK.21.82</strain>
    </source>
</reference>